<evidence type="ECO:0000256" key="1">
    <source>
        <dbReference type="ARBA" id="ARBA00004370"/>
    </source>
</evidence>
<protein>
    <submittedName>
        <fullName evidence="6">VirB3 family type IV secretion system protein</fullName>
    </submittedName>
</protein>
<evidence type="ECO:0000256" key="2">
    <source>
        <dbReference type="ARBA" id="ARBA00022692"/>
    </source>
</evidence>
<organism evidence="6 7">
    <name type="scientific">Paracraurococcus lichenis</name>
    <dbReference type="NCBI Taxonomy" id="3064888"/>
    <lineage>
        <taxon>Bacteria</taxon>
        <taxon>Pseudomonadati</taxon>
        <taxon>Pseudomonadota</taxon>
        <taxon>Alphaproteobacteria</taxon>
        <taxon>Acetobacterales</taxon>
        <taxon>Roseomonadaceae</taxon>
        <taxon>Paracraurococcus</taxon>
    </lineage>
</organism>
<keyword evidence="7" id="KW-1185">Reference proteome</keyword>
<evidence type="ECO:0000256" key="4">
    <source>
        <dbReference type="ARBA" id="ARBA00023136"/>
    </source>
</evidence>
<keyword evidence="3 5" id="KW-1133">Transmembrane helix</keyword>
<comment type="subcellular location">
    <subcellularLocation>
        <location evidence="1">Membrane</location>
    </subcellularLocation>
</comment>
<gene>
    <name evidence="6" type="ORF">Q7A36_25775</name>
</gene>
<comment type="caution">
    <text evidence="6">The sequence shown here is derived from an EMBL/GenBank/DDBJ whole genome shotgun (WGS) entry which is preliminary data.</text>
</comment>
<evidence type="ECO:0000313" key="6">
    <source>
        <dbReference type="EMBL" id="MDO9711783.1"/>
    </source>
</evidence>
<name>A0ABT9E6J4_9PROT</name>
<keyword evidence="4 5" id="KW-0472">Membrane</keyword>
<dbReference type="Pfam" id="PF05101">
    <property type="entry name" value="VirB3"/>
    <property type="match status" value="1"/>
</dbReference>
<dbReference type="InterPro" id="IPR007792">
    <property type="entry name" value="T4SS_VirB3/TrbD/AvhB"/>
</dbReference>
<reference evidence="6 7" key="1">
    <citation type="submission" date="2023-08" db="EMBL/GenBank/DDBJ databases">
        <title>The draft genome sequence of Paracraurococcus sp. LOR1-02.</title>
        <authorList>
            <person name="Kingkaew E."/>
            <person name="Tanasupawat S."/>
        </authorList>
    </citation>
    <scope>NUCLEOTIDE SEQUENCE [LARGE SCALE GENOMIC DNA]</scope>
    <source>
        <strain evidence="6 7">LOR1-02</strain>
    </source>
</reference>
<proteinExistence type="predicted"/>
<accession>A0ABT9E6J4</accession>
<dbReference type="EMBL" id="JAUTWS010000034">
    <property type="protein sequence ID" value="MDO9711783.1"/>
    <property type="molecule type" value="Genomic_DNA"/>
</dbReference>
<dbReference type="RefSeq" id="WP_305106636.1">
    <property type="nucleotide sequence ID" value="NZ_JAUTWS010000034.1"/>
</dbReference>
<evidence type="ECO:0000256" key="3">
    <source>
        <dbReference type="ARBA" id="ARBA00022989"/>
    </source>
</evidence>
<sequence>MAGLERDTLFLACTRPAMRMGLPMEAWYLLVFGTGVGGMYLGHPLYWLLGAIAYLPLRAISNRNPNFFREWRVWMNTKAAVAGGVLWSLPAGRPLRPPRDHADA</sequence>
<keyword evidence="2 5" id="KW-0812">Transmembrane</keyword>
<feature type="transmembrane region" description="Helical" evidence="5">
    <location>
        <begin position="26"/>
        <end position="55"/>
    </location>
</feature>
<evidence type="ECO:0000313" key="7">
    <source>
        <dbReference type="Proteomes" id="UP001243009"/>
    </source>
</evidence>
<dbReference type="Proteomes" id="UP001243009">
    <property type="component" value="Unassembled WGS sequence"/>
</dbReference>
<evidence type="ECO:0000256" key="5">
    <source>
        <dbReference type="SAM" id="Phobius"/>
    </source>
</evidence>